<dbReference type="InterPro" id="IPR036388">
    <property type="entry name" value="WH-like_DNA-bd_sf"/>
</dbReference>
<sequence length="172" mass="19186">MTTEHRTAPDSDPVTAEPRWLDQSQQRSWRALLVGHTLLMARLDDDLRRGFDLSLTEYEILVRLSERDGRLRMAQLADAMAHSRSRVTHTVARMERAGLVERVSSPEDGRGILASLTERGLDVLRQAAPMHVAGVREHLVDLADADDLAAVGRVMNVVADHLVAGHPEMDIR</sequence>
<accession>A0ABV1NZL5</accession>
<gene>
    <name evidence="3" type="ORF">V6R90_11800</name>
</gene>
<dbReference type="Proteomes" id="UP001482520">
    <property type="component" value="Unassembled WGS sequence"/>
</dbReference>
<name>A0ABV1NZL5_9ACTN</name>
<protein>
    <submittedName>
        <fullName evidence="3">MarR family transcriptional regulator</fullName>
    </submittedName>
</protein>
<dbReference type="InterPro" id="IPR039422">
    <property type="entry name" value="MarR/SlyA-like"/>
</dbReference>
<proteinExistence type="predicted"/>
<evidence type="ECO:0000256" key="1">
    <source>
        <dbReference type="SAM" id="MobiDB-lite"/>
    </source>
</evidence>
<dbReference type="RefSeq" id="WP_200919018.1">
    <property type="nucleotide sequence ID" value="NZ_BAAAMM010000010.1"/>
</dbReference>
<dbReference type="PROSITE" id="PS50995">
    <property type="entry name" value="HTH_MARR_2"/>
    <property type="match status" value="1"/>
</dbReference>
<dbReference type="PANTHER" id="PTHR33164:SF99">
    <property type="entry name" value="MARR FAMILY REGULATORY PROTEIN"/>
    <property type="match status" value="1"/>
</dbReference>
<comment type="caution">
    <text evidence="3">The sequence shown here is derived from an EMBL/GenBank/DDBJ whole genome shotgun (WGS) entry which is preliminary data.</text>
</comment>
<reference evidence="3 4" key="1">
    <citation type="submission" date="2024-02" db="EMBL/GenBank/DDBJ databases">
        <title>Full genome sequence of Nocardioides kribbensis.</title>
        <authorList>
            <person name="Poletto B.L."/>
            <person name="Silva G."/>
            <person name="Galante D."/>
            <person name="Campos K.R."/>
            <person name="Santos M.B.N."/>
            <person name="Sacchi C.T."/>
        </authorList>
    </citation>
    <scope>NUCLEOTIDE SEQUENCE [LARGE SCALE GENOMIC DNA]</scope>
    <source>
        <strain evidence="3 4">O4R</strain>
    </source>
</reference>
<feature type="domain" description="HTH marR-type" evidence="2">
    <location>
        <begin position="25"/>
        <end position="160"/>
    </location>
</feature>
<dbReference type="InterPro" id="IPR000835">
    <property type="entry name" value="HTH_MarR-typ"/>
</dbReference>
<dbReference type="PANTHER" id="PTHR33164">
    <property type="entry name" value="TRANSCRIPTIONAL REGULATOR, MARR FAMILY"/>
    <property type="match status" value="1"/>
</dbReference>
<dbReference type="Pfam" id="PF12802">
    <property type="entry name" value="MarR_2"/>
    <property type="match status" value="1"/>
</dbReference>
<dbReference type="SUPFAM" id="SSF46785">
    <property type="entry name" value="Winged helix' DNA-binding domain"/>
    <property type="match status" value="1"/>
</dbReference>
<evidence type="ECO:0000313" key="4">
    <source>
        <dbReference type="Proteomes" id="UP001482520"/>
    </source>
</evidence>
<dbReference type="EMBL" id="JBEGDP010000012">
    <property type="protein sequence ID" value="MEQ7847961.1"/>
    <property type="molecule type" value="Genomic_DNA"/>
</dbReference>
<keyword evidence="4" id="KW-1185">Reference proteome</keyword>
<feature type="region of interest" description="Disordered" evidence="1">
    <location>
        <begin position="1"/>
        <end position="21"/>
    </location>
</feature>
<dbReference type="PRINTS" id="PR00598">
    <property type="entry name" value="HTHMARR"/>
</dbReference>
<dbReference type="InterPro" id="IPR036390">
    <property type="entry name" value="WH_DNA-bd_sf"/>
</dbReference>
<evidence type="ECO:0000259" key="2">
    <source>
        <dbReference type="PROSITE" id="PS50995"/>
    </source>
</evidence>
<organism evidence="3 4">
    <name type="scientific">Nocardioides kribbensis</name>
    <dbReference type="NCBI Taxonomy" id="305517"/>
    <lineage>
        <taxon>Bacteria</taxon>
        <taxon>Bacillati</taxon>
        <taxon>Actinomycetota</taxon>
        <taxon>Actinomycetes</taxon>
        <taxon>Propionibacteriales</taxon>
        <taxon>Nocardioidaceae</taxon>
        <taxon>Nocardioides</taxon>
    </lineage>
</organism>
<dbReference type="SMART" id="SM00347">
    <property type="entry name" value="HTH_MARR"/>
    <property type="match status" value="1"/>
</dbReference>
<dbReference type="Gene3D" id="1.10.10.10">
    <property type="entry name" value="Winged helix-like DNA-binding domain superfamily/Winged helix DNA-binding domain"/>
    <property type="match status" value="1"/>
</dbReference>
<evidence type="ECO:0000313" key="3">
    <source>
        <dbReference type="EMBL" id="MEQ7847961.1"/>
    </source>
</evidence>